<sequence length="121" mass="14149">MHDSFNALMPLIIPEGVSDYFEMTHYSKEEKRLDIFLEELNSTPEEYQGQKLVSKGFFEPITLQDFPIRGMQVYLHVKRRRWLNQDSDKVVYRNWELVAKGTRITQDFAAFLKGISGQSGT</sequence>
<dbReference type="OrthoDB" id="1119824at2"/>
<dbReference type="Proteomes" id="UP000309872">
    <property type="component" value="Unassembled WGS sequence"/>
</dbReference>
<evidence type="ECO:0000313" key="2">
    <source>
        <dbReference type="Proteomes" id="UP000309872"/>
    </source>
</evidence>
<accession>A0A4U0H434</accession>
<dbReference type="EMBL" id="SUKA01000003">
    <property type="protein sequence ID" value="TJY65934.1"/>
    <property type="molecule type" value="Genomic_DNA"/>
</dbReference>
<dbReference type="RefSeq" id="WP_136821063.1">
    <property type="nucleotide sequence ID" value="NZ_BMJX01000003.1"/>
</dbReference>
<protein>
    <submittedName>
        <fullName evidence="1">Transposase</fullName>
    </submittedName>
</protein>
<comment type="caution">
    <text evidence="1">The sequence shown here is derived from an EMBL/GenBank/DDBJ whole genome shotgun (WGS) entry which is preliminary data.</text>
</comment>
<evidence type="ECO:0000313" key="1">
    <source>
        <dbReference type="EMBL" id="TJY65934.1"/>
    </source>
</evidence>
<name>A0A4U0H434_9SPHI</name>
<organism evidence="1 2">
    <name type="scientific">Sphingobacterium alkalisoli</name>
    <dbReference type="NCBI Taxonomy" id="1874115"/>
    <lineage>
        <taxon>Bacteria</taxon>
        <taxon>Pseudomonadati</taxon>
        <taxon>Bacteroidota</taxon>
        <taxon>Sphingobacteriia</taxon>
        <taxon>Sphingobacteriales</taxon>
        <taxon>Sphingobacteriaceae</taxon>
        <taxon>Sphingobacterium</taxon>
    </lineage>
</organism>
<reference evidence="1 2" key="1">
    <citation type="submission" date="2019-04" db="EMBL/GenBank/DDBJ databases">
        <title>Sphingobacterium olei sp. nov., isolated from oil-contaminated soil.</title>
        <authorList>
            <person name="Liu B."/>
        </authorList>
    </citation>
    <scope>NUCLEOTIDE SEQUENCE [LARGE SCALE GENOMIC DNA]</scope>
    <source>
        <strain evidence="1 2">Y3L14</strain>
    </source>
</reference>
<proteinExistence type="predicted"/>
<dbReference type="AlphaFoldDB" id="A0A4U0H434"/>
<gene>
    <name evidence="1" type="ORF">FAZ19_12565</name>
</gene>
<keyword evidence="2" id="KW-1185">Reference proteome</keyword>